<keyword evidence="5 8" id="KW-1133">Transmembrane helix</keyword>
<sequence length="837" mass="92959">MKGFSMLSRFSNLYTALVFKRPKLTIALVLVVLSFFAYHTKDFRLDASADSLLLEGDADLEYSRQINNRYGLAEAVTVAYTPQEELFSLPVLLKLQQLSEALLAVENVASVNSILNIPVFVDTQLTGISEDYLVLLDEGVDLQAAKQEFITSPVFSNALISPDGQTTALLVNFPIDEKSKSLLQLRTQLRNLEDSEEFTAQQREQLAEVEQEYSAYTLITATRQSQTIANVREVLDQHRSEAQLYLGGAPMIADDLVTFVRDDLSSFSFGVVAFIILALGLIFRKLRWVFLPLACCAVAGTIMVGVLGLMDWRVTVVSSNFISLLLIITISLTVHLTVRYRELRATRHFSRHDKRLRHAILSMFKPCLYTALTTAVAFGSLIVSGISPIISFGWMMVMGVVTALIIAFTLFPAIMTLLPEERGELSTDLKLNLTSALATLTERLKGKVLIGYGLIFAFSVIGLTRLQVENSFIDYFREKTEIYQGMTLFDEKLGGTLSFDVVVDLNNPNDASDESAADDFTDGFDDGFGDGFGDSGDSDAYWFTADKMQLIKGIHNYLDDDPQTGKVLSFGSVILLAEQLNDDQPIDGLLWSILYTRLPDTLKDTVLNPFVSIDDNQLRFNVRVIESDPNLKRNELLLRVEQGIEAEFGFDDEQVNVTGILVLYNNVLQSLYESQILTLGVVMFAIMLMFLLLFKSLKVAIICIIPNAIAAAVVLGMMGWLGIPLDIMTITIAAISVGIGVDNTIHYMHRFQREFPRFGNYTETMFYCHNSIGRAMYFTSMTIVAGFSILALSNFIPTIVFGLLTSLAMLVALIGSLSLLPQLLITFKPLGAERTEG</sequence>
<keyword evidence="4 8" id="KW-0812">Transmembrane</keyword>
<dbReference type="AlphaFoldDB" id="A0A2A4MTH5"/>
<evidence type="ECO:0000256" key="2">
    <source>
        <dbReference type="ARBA" id="ARBA00010157"/>
    </source>
</evidence>
<evidence type="ECO:0000256" key="6">
    <source>
        <dbReference type="ARBA" id="ARBA00023136"/>
    </source>
</evidence>
<dbReference type="InterPro" id="IPR004869">
    <property type="entry name" value="MMPL_dom"/>
</dbReference>
<feature type="transmembrane region" description="Helical" evidence="8">
    <location>
        <begin position="676"/>
        <end position="694"/>
    </location>
</feature>
<evidence type="ECO:0000256" key="1">
    <source>
        <dbReference type="ARBA" id="ARBA00004651"/>
    </source>
</evidence>
<feature type="transmembrane region" description="Helical" evidence="8">
    <location>
        <begin position="727"/>
        <end position="748"/>
    </location>
</feature>
<feature type="transmembrane region" description="Helical" evidence="8">
    <location>
        <begin position="264"/>
        <end position="283"/>
    </location>
</feature>
<feature type="coiled-coil region" evidence="7">
    <location>
        <begin position="175"/>
        <end position="212"/>
    </location>
</feature>
<evidence type="ECO:0000256" key="4">
    <source>
        <dbReference type="ARBA" id="ARBA00022692"/>
    </source>
</evidence>
<dbReference type="EMBL" id="NVQR01000028">
    <property type="protein sequence ID" value="PCH63024.1"/>
    <property type="molecule type" value="Genomic_DNA"/>
</dbReference>
<protein>
    <submittedName>
        <fullName evidence="10">Transporter</fullName>
    </submittedName>
</protein>
<dbReference type="Gene3D" id="1.20.1640.10">
    <property type="entry name" value="Multidrug efflux transporter AcrB transmembrane domain"/>
    <property type="match status" value="2"/>
</dbReference>
<dbReference type="PANTHER" id="PTHR33406">
    <property type="entry name" value="MEMBRANE PROTEIN MJ1562-RELATED"/>
    <property type="match status" value="1"/>
</dbReference>
<dbReference type="PROSITE" id="PS50156">
    <property type="entry name" value="SSD"/>
    <property type="match status" value="2"/>
</dbReference>
<evidence type="ECO:0000256" key="8">
    <source>
        <dbReference type="SAM" id="Phobius"/>
    </source>
</evidence>
<evidence type="ECO:0000259" key="9">
    <source>
        <dbReference type="PROSITE" id="PS50156"/>
    </source>
</evidence>
<feature type="transmembrane region" description="Helical" evidence="8">
    <location>
        <begin position="290"/>
        <end position="310"/>
    </location>
</feature>
<dbReference type="Proteomes" id="UP000218172">
    <property type="component" value="Unassembled WGS sequence"/>
</dbReference>
<accession>A0A2A4MTH5</accession>
<reference evidence="11" key="1">
    <citation type="submission" date="2017-08" db="EMBL/GenBank/DDBJ databases">
        <title>A dynamic microbial community with high functional redundancy inhabits the cold, oxic subseafloor aquifer.</title>
        <authorList>
            <person name="Tully B.J."/>
            <person name="Wheat C.G."/>
            <person name="Glazer B.T."/>
            <person name="Huber J.A."/>
        </authorList>
    </citation>
    <scope>NUCLEOTIDE SEQUENCE [LARGE SCALE GENOMIC DNA]</scope>
</reference>
<evidence type="ECO:0000313" key="11">
    <source>
        <dbReference type="Proteomes" id="UP000218172"/>
    </source>
</evidence>
<dbReference type="Pfam" id="PF03176">
    <property type="entry name" value="MMPL"/>
    <property type="match status" value="2"/>
</dbReference>
<gene>
    <name evidence="10" type="ORF">COC19_01850</name>
</gene>
<feature type="transmembrane region" description="Helical" evidence="8">
    <location>
        <begin position="775"/>
        <end position="793"/>
    </location>
</feature>
<feature type="transmembrane region" description="Helical" evidence="8">
    <location>
        <begin position="316"/>
        <end position="338"/>
    </location>
</feature>
<comment type="caution">
    <text evidence="10">The sequence shown here is derived from an EMBL/GenBank/DDBJ whole genome shotgun (WGS) entry which is preliminary data.</text>
</comment>
<name>A0A2A4MTH5_9GAMM</name>
<evidence type="ECO:0000256" key="5">
    <source>
        <dbReference type="ARBA" id="ARBA00022989"/>
    </source>
</evidence>
<dbReference type="InterPro" id="IPR050545">
    <property type="entry name" value="Mycobact_MmpL"/>
</dbReference>
<proteinExistence type="inferred from homology"/>
<dbReference type="InterPro" id="IPR000731">
    <property type="entry name" value="SSD"/>
</dbReference>
<feature type="transmembrane region" description="Helical" evidence="8">
    <location>
        <begin position="392"/>
        <end position="418"/>
    </location>
</feature>
<feature type="domain" description="SSD" evidence="9">
    <location>
        <begin position="324"/>
        <end position="417"/>
    </location>
</feature>
<dbReference type="SUPFAM" id="SSF82866">
    <property type="entry name" value="Multidrug efflux transporter AcrB transmembrane domain"/>
    <property type="match status" value="2"/>
</dbReference>
<feature type="transmembrane region" description="Helical" evidence="8">
    <location>
        <begin position="799"/>
        <end position="820"/>
    </location>
</feature>
<feature type="transmembrane region" description="Helical" evidence="8">
    <location>
        <begin position="449"/>
        <end position="468"/>
    </location>
</feature>
<feature type="domain" description="SSD" evidence="9">
    <location>
        <begin position="699"/>
        <end position="826"/>
    </location>
</feature>
<feature type="transmembrane region" description="Helical" evidence="8">
    <location>
        <begin position="359"/>
        <end position="386"/>
    </location>
</feature>
<dbReference type="GO" id="GO:0005886">
    <property type="term" value="C:plasma membrane"/>
    <property type="evidence" value="ECO:0007669"/>
    <property type="project" value="UniProtKB-SubCell"/>
</dbReference>
<dbReference type="PANTHER" id="PTHR33406:SF6">
    <property type="entry name" value="MEMBRANE PROTEIN YDGH-RELATED"/>
    <property type="match status" value="1"/>
</dbReference>
<evidence type="ECO:0000256" key="3">
    <source>
        <dbReference type="ARBA" id="ARBA00022475"/>
    </source>
</evidence>
<evidence type="ECO:0000313" key="10">
    <source>
        <dbReference type="EMBL" id="PCH63024.1"/>
    </source>
</evidence>
<keyword evidence="7" id="KW-0175">Coiled coil</keyword>
<feature type="transmembrane region" description="Helical" evidence="8">
    <location>
        <begin position="701"/>
        <end position="721"/>
    </location>
</feature>
<comment type="similarity">
    <text evidence="2">Belongs to the resistance-nodulation-cell division (RND) (TC 2.A.6) family. MmpL subfamily.</text>
</comment>
<keyword evidence="3" id="KW-1003">Cell membrane</keyword>
<keyword evidence="6 8" id="KW-0472">Membrane</keyword>
<comment type="subcellular location">
    <subcellularLocation>
        <location evidence="1">Cell membrane</location>
        <topology evidence="1">Multi-pass membrane protein</topology>
    </subcellularLocation>
</comment>
<organism evidence="10 11">
    <name type="scientific">SAR86 cluster bacterium</name>
    <dbReference type="NCBI Taxonomy" id="2030880"/>
    <lineage>
        <taxon>Bacteria</taxon>
        <taxon>Pseudomonadati</taxon>
        <taxon>Pseudomonadota</taxon>
        <taxon>Gammaproteobacteria</taxon>
        <taxon>SAR86 cluster</taxon>
    </lineage>
</organism>
<evidence type="ECO:0000256" key="7">
    <source>
        <dbReference type="SAM" id="Coils"/>
    </source>
</evidence>